<dbReference type="NCBIfam" id="NF004587">
    <property type="entry name" value="PRK05928.2-5"/>
    <property type="match status" value="1"/>
</dbReference>
<gene>
    <name evidence="2" type="ORF">GJR96_04925</name>
</gene>
<sequence>MSQQVRAAVFRPDDDRIDAAVELLESLGATPVADPMLAVEPTDATPEPAEYVVLTSKTGVELLAEAGWEPGDAVLCCIGPATAATAREAGWTVDRVPDEYTSAGLVEHLAPEVSGTTVEVARSDHGSQVLLDGLRDAGADVHETVLYRLVRPEGAGKSAVMAADGDLEAALFTSSLTVEHFLDAADERGIREDAIAGLNAAIVGAIGAPTRETAESLGIDVDVVPSEATFEALACDVVETAAPTYHE</sequence>
<dbReference type="RefSeq" id="WP_151161913.1">
    <property type="nucleotide sequence ID" value="NZ_WKJO01000001.1"/>
</dbReference>
<keyword evidence="3" id="KW-1185">Reference proteome</keyword>
<evidence type="ECO:0000313" key="3">
    <source>
        <dbReference type="Proteomes" id="UP000439022"/>
    </source>
</evidence>
<organism evidence="2 3">
    <name type="scientific">Haloferax litoreum</name>
    <dbReference type="NCBI Taxonomy" id="2666140"/>
    <lineage>
        <taxon>Archaea</taxon>
        <taxon>Methanobacteriati</taxon>
        <taxon>Methanobacteriota</taxon>
        <taxon>Stenosarchaea group</taxon>
        <taxon>Halobacteria</taxon>
        <taxon>Halobacteriales</taxon>
        <taxon>Haloferacaceae</taxon>
        <taxon>Haloferax</taxon>
    </lineage>
</organism>
<evidence type="ECO:0000259" key="1">
    <source>
        <dbReference type="Pfam" id="PF02602"/>
    </source>
</evidence>
<dbReference type="AlphaFoldDB" id="A0A6A8GDQ6"/>
<dbReference type="CDD" id="cd06578">
    <property type="entry name" value="HemD"/>
    <property type="match status" value="1"/>
</dbReference>
<comment type="caution">
    <text evidence="2">The sequence shown here is derived from an EMBL/GenBank/DDBJ whole genome shotgun (WGS) entry which is preliminary data.</text>
</comment>
<dbReference type="PANTHER" id="PTHR40082">
    <property type="entry name" value="BLR5956 PROTEIN"/>
    <property type="match status" value="1"/>
</dbReference>
<dbReference type="InterPro" id="IPR036108">
    <property type="entry name" value="4pyrrol_syn_uPrphyn_synt_sf"/>
</dbReference>
<name>A0A6A8GDQ6_9EURY</name>
<keyword evidence="2" id="KW-0456">Lyase</keyword>
<dbReference type="GO" id="GO:0004852">
    <property type="term" value="F:uroporphyrinogen-III synthase activity"/>
    <property type="evidence" value="ECO:0007669"/>
    <property type="project" value="UniProtKB-EC"/>
</dbReference>
<feature type="domain" description="Tetrapyrrole biosynthesis uroporphyrinogen III synthase" evidence="1">
    <location>
        <begin position="19"/>
        <end position="234"/>
    </location>
</feature>
<dbReference type="EC" id="4.2.1.75" evidence="2"/>
<dbReference type="SUPFAM" id="SSF69618">
    <property type="entry name" value="HemD-like"/>
    <property type="match status" value="1"/>
</dbReference>
<dbReference type="InterPro" id="IPR003754">
    <property type="entry name" value="4pyrrol_synth_uPrphyn_synth"/>
</dbReference>
<dbReference type="Proteomes" id="UP000439022">
    <property type="component" value="Unassembled WGS sequence"/>
</dbReference>
<evidence type="ECO:0000313" key="2">
    <source>
        <dbReference type="EMBL" id="MRX21303.1"/>
    </source>
</evidence>
<dbReference type="InterPro" id="IPR039793">
    <property type="entry name" value="UROS/Hem4"/>
</dbReference>
<protein>
    <submittedName>
        <fullName evidence="2">Uroporphyrinogen-III synthase</fullName>
        <ecNumber evidence="2">4.2.1.75</ecNumber>
    </submittedName>
</protein>
<dbReference type="GO" id="GO:0006780">
    <property type="term" value="P:uroporphyrinogen III biosynthetic process"/>
    <property type="evidence" value="ECO:0007669"/>
    <property type="project" value="InterPro"/>
</dbReference>
<dbReference type="Gene3D" id="3.40.50.10090">
    <property type="match status" value="2"/>
</dbReference>
<reference evidence="2 3" key="1">
    <citation type="submission" date="2019-11" db="EMBL/GenBank/DDBJ databases">
        <title>Whole genome sequence of Haloferax sp. MBLA0076.</title>
        <authorList>
            <person name="Seo M.-J."/>
            <person name="Cho E.-S."/>
        </authorList>
    </citation>
    <scope>NUCLEOTIDE SEQUENCE [LARGE SCALE GENOMIC DNA]</scope>
    <source>
        <strain evidence="2 3">MBLA0076</strain>
    </source>
</reference>
<proteinExistence type="predicted"/>
<dbReference type="Pfam" id="PF02602">
    <property type="entry name" value="HEM4"/>
    <property type="match status" value="1"/>
</dbReference>
<dbReference type="PANTHER" id="PTHR40082:SF1">
    <property type="entry name" value="BLR5956 PROTEIN"/>
    <property type="match status" value="1"/>
</dbReference>
<dbReference type="EMBL" id="WKJO01000001">
    <property type="protein sequence ID" value="MRX21303.1"/>
    <property type="molecule type" value="Genomic_DNA"/>
</dbReference>
<accession>A0A6A8GDQ6</accession>